<evidence type="ECO:0000256" key="1">
    <source>
        <dbReference type="SAM" id="MobiDB-lite"/>
    </source>
</evidence>
<feature type="region of interest" description="Disordered" evidence="1">
    <location>
        <begin position="482"/>
        <end position="532"/>
    </location>
</feature>
<keyword evidence="2" id="KW-1133">Transmembrane helix</keyword>
<dbReference type="Proteomes" id="UP000076761">
    <property type="component" value="Unassembled WGS sequence"/>
</dbReference>
<keyword evidence="2" id="KW-0812">Transmembrane</keyword>
<dbReference type="OrthoDB" id="3256367at2759"/>
<organism evidence="3 4">
    <name type="scientific">Neolentinus lepideus HHB14362 ss-1</name>
    <dbReference type="NCBI Taxonomy" id="1314782"/>
    <lineage>
        <taxon>Eukaryota</taxon>
        <taxon>Fungi</taxon>
        <taxon>Dikarya</taxon>
        <taxon>Basidiomycota</taxon>
        <taxon>Agaricomycotina</taxon>
        <taxon>Agaricomycetes</taxon>
        <taxon>Gloeophyllales</taxon>
        <taxon>Gloeophyllaceae</taxon>
        <taxon>Neolentinus</taxon>
    </lineage>
</organism>
<protein>
    <recommendedName>
        <fullName evidence="5">F-box domain-containing protein</fullName>
    </recommendedName>
</protein>
<dbReference type="EMBL" id="KV425624">
    <property type="protein sequence ID" value="KZT20210.1"/>
    <property type="molecule type" value="Genomic_DNA"/>
</dbReference>
<evidence type="ECO:0008006" key="5">
    <source>
        <dbReference type="Google" id="ProtNLM"/>
    </source>
</evidence>
<reference evidence="3 4" key="1">
    <citation type="journal article" date="2016" name="Mol. Biol. Evol.">
        <title>Comparative Genomics of Early-Diverging Mushroom-Forming Fungi Provides Insights into the Origins of Lignocellulose Decay Capabilities.</title>
        <authorList>
            <person name="Nagy L.G."/>
            <person name="Riley R."/>
            <person name="Tritt A."/>
            <person name="Adam C."/>
            <person name="Daum C."/>
            <person name="Floudas D."/>
            <person name="Sun H."/>
            <person name="Yadav J.S."/>
            <person name="Pangilinan J."/>
            <person name="Larsson K.H."/>
            <person name="Matsuura K."/>
            <person name="Barry K."/>
            <person name="Labutti K."/>
            <person name="Kuo R."/>
            <person name="Ohm R.A."/>
            <person name="Bhattacharya S.S."/>
            <person name="Shirouzu T."/>
            <person name="Yoshinaga Y."/>
            <person name="Martin F.M."/>
            <person name="Grigoriev I.V."/>
            <person name="Hibbett D.S."/>
        </authorList>
    </citation>
    <scope>NUCLEOTIDE SEQUENCE [LARGE SCALE GENOMIC DNA]</scope>
    <source>
        <strain evidence="3 4">HHB14362 ss-1</strain>
    </source>
</reference>
<keyword evidence="4" id="KW-1185">Reference proteome</keyword>
<feature type="region of interest" description="Disordered" evidence="1">
    <location>
        <begin position="450"/>
        <end position="469"/>
    </location>
</feature>
<evidence type="ECO:0000313" key="4">
    <source>
        <dbReference type="Proteomes" id="UP000076761"/>
    </source>
</evidence>
<keyword evidence="2" id="KW-0472">Membrane</keyword>
<feature type="transmembrane region" description="Helical" evidence="2">
    <location>
        <begin position="395"/>
        <end position="417"/>
    </location>
</feature>
<dbReference type="AlphaFoldDB" id="A0A165NWL9"/>
<accession>A0A165NWL9</accession>
<evidence type="ECO:0000313" key="3">
    <source>
        <dbReference type="EMBL" id="KZT20210.1"/>
    </source>
</evidence>
<proteinExistence type="predicted"/>
<feature type="compositionally biased region" description="Basic residues" evidence="1">
    <location>
        <begin position="518"/>
        <end position="532"/>
    </location>
</feature>
<gene>
    <name evidence="3" type="ORF">NEOLEDRAFT_1151504</name>
</gene>
<dbReference type="InParanoid" id="A0A165NWL9"/>
<feature type="compositionally biased region" description="Low complexity" evidence="1">
    <location>
        <begin position="457"/>
        <end position="469"/>
    </location>
</feature>
<evidence type="ECO:0000256" key="2">
    <source>
        <dbReference type="SAM" id="Phobius"/>
    </source>
</evidence>
<sequence>MNQLPVEAWQVIFGYACTDDGTTARSLSVACRYFREASKSVRFQSLKLLGMHQLRAFSAITAQETDVRVRFLFISDARPTPPGEPQDADVQPVLRDRLPGEQVQERDTFIRAILESAAPTLEVLFLGLRSGRSYLLTPVCLPALRELSVYGTYSYATDTITPGLHPFTKLKRLHFNGSYDLLSQGTDLTLALAEVNRLAPSLTHLGCTNGNIIQVQQIASALGIGDFFPSPQSMPRTVTHIYFTSRYMYVRSARSLRTLIVREVPRKQNSDDDALENWLAVTRGRERFWASAININCRAPVDPCHSLPFNIPYWPIERDLLNNAAQQWPALAQVHDYEPPGRTSDAAAYFTFNGSTSARTPMIPSLTSTLFLSTASLTEAQEQTLSSASTNKWPVGAWVGLAVGLTVLCALVAIVVARVDYYCCFSRPEYPRPSDDSDWRPPYPSPPPAFVQGLVVPSHGSSGSSDGPPGYLEAGYRSSYLERGDGNRGSQSRRGLNYDYYHPPPGLNDDNSDVASPKKAHVKVRSTARFIR</sequence>
<name>A0A165NWL9_9AGAM</name>